<accession>A0A087U171</accession>
<dbReference type="SUPFAM" id="SSF53649">
    <property type="entry name" value="Alkaline phosphatase-like"/>
    <property type="match status" value="1"/>
</dbReference>
<dbReference type="InterPro" id="IPR017850">
    <property type="entry name" value="Alkaline_phosphatase_core_sf"/>
</dbReference>
<feature type="transmembrane region" description="Helical" evidence="1">
    <location>
        <begin position="6"/>
        <end position="24"/>
    </location>
</feature>
<comment type="function">
    <text evidence="1">Ethanolamine phosphate transferase involved in glycosylphosphatidylinositol-anchor biosynthesis. Transfers ethanolamine phosphate to the first alpha-1,4-linked mannose of the glycosylphosphatidylinositol precursor of GPI-anchor.</text>
</comment>
<name>A0A087U171_STEMI</name>
<evidence type="ECO:0000313" key="2">
    <source>
        <dbReference type="EMBL" id="KFM71110.1"/>
    </source>
</evidence>
<keyword evidence="1" id="KW-1133">Transmembrane helix</keyword>
<reference evidence="2 3" key="1">
    <citation type="submission" date="2013-11" db="EMBL/GenBank/DDBJ databases">
        <title>Genome sequencing of Stegodyphus mimosarum.</title>
        <authorList>
            <person name="Bechsgaard J."/>
        </authorList>
    </citation>
    <scope>NUCLEOTIDE SEQUENCE [LARGE SCALE GENOMIC DNA]</scope>
</reference>
<dbReference type="GO" id="GO:0006506">
    <property type="term" value="P:GPI anchor biosynthetic process"/>
    <property type="evidence" value="ECO:0007669"/>
    <property type="project" value="UniProtKB-UniPathway"/>
</dbReference>
<dbReference type="InterPro" id="IPR007070">
    <property type="entry name" value="GPI_EtnP_transferase_1"/>
</dbReference>
<keyword evidence="3" id="KW-1185">Reference proteome</keyword>
<dbReference type="Proteomes" id="UP000054359">
    <property type="component" value="Unassembled WGS sequence"/>
</dbReference>
<keyword evidence="1 2" id="KW-0808">Transferase</keyword>
<dbReference type="OrthoDB" id="6420400at2759"/>
<dbReference type="OMA" id="INISMNW"/>
<gene>
    <name evidence="2" type="ORF">X975_09989</name>
</gene>
<comment type="subcellular location">
    <subcellularLocation>
        <location evidence="1">Endoplasmic reticulum membrane</location>
        <topology evidence="1">Multi-pass membrane protein</topology>
    </subcellularLocation>
</comment>
<dbReference type="PANTHER" id="PTHR12250">
    <property type="entry name" value="PHOSPHATIDYLINOSITOL GLYCAN, CLASS N"/>
    <property type="match status" value="1"/>
</dbReference>
<organism evidence="2 3">
    <name type="scientific">Stegodyphus mimosarum</name>
    <name type="common">African social velvet spider</name>
    <dbReference type="NCBI Taxonomy" id="407821"/>
    <lineage>
        <taxon>Eukaryota</taxon>
        <taxon>Metazoa</taxon>
        <taxon>Ecdysozoa</taxon>
        <taxon>Arthropoda</taxon>
        <taxon>Chelicerata</taxon>
        <taxon>Arachnida</taxon>
        <taxon>Araneae</taxon>
        <taxon>Araneomorphae</taxon>
        <taxon>Entelegynae</taxon>
        <taxon>Eresoidea</taxon>
        <taxon>Eresidae</taxon>
        <taxon>Stegodyphus</taxon>
    </lineage>
</organism>
<keyword evidence="1" id="KW-0472">Membrane</keyword>
<dbReference type="AlphaFoldDB" id="A0A087U171"/>
<dbReference type="EC" id="2.-.-.-" evidence="1"/>
<feature type="non-terminal residue" evidence="2">
    <location>
        <position position="120"/>
    </location>
</feature>
<dbReference type="GO" id="GO:0005789">
    <property type="term" value="C:endoplasmic reticulum membrane"/>
    <property type="evidence" value="ECO:0007669"/>
    <property type="project" value="UniProtKB-SubCell"/>
</dbReference>
<sequence length="120" mass="13154">MILFGFLGVIIHTIFLYSVFDVYFKSPIIHGMTPYSTPLPAPAKRLVLIVADGLRADKLFEVNAQGETNAPYLRDLAMNVGAWGISHTRVPTESRPGHVAIAGGIYEDVSAVTRGWKENP</sequence>
<keyword evidence="1" id="KW-0812">Transmembrane</keyword>
<evidence type="ECO:0000313" key="3">
    <source>
        <dbReference type="Proteomes" id="UP000054359"/>
    </source>
</evidence>
<dbReference type="Gene3D" id="3.40.720.10">
    <property type="entry name" value="Alkaline Phosphatase, subunit A"/>
    <property type="match status" value="1"/>
</dbReference>
<comment type="similarity">
    <text evidence="1">Belongs to the PIGG/PIGN/PIGO family. PIGN subfamily.</text>
</comment>
<proteinExistence type="inferred from homology"/>
<protein>
    <recommendedName>
        <fullName evidence="1">GPI ethanolamine phosphate transferase 1</fullName>
        <ecNumber evidence="1">2.-.-.-</ecNumber>
    </recommendedName>
</protein>
<dbReference type="EMBL" id="KK117680">
    <property type="protein sequence ID" value="KFM71110.1"/>
    <property type="molecule type" value="Genomic_DNA"/>
</dbReference>
<evidence type="ECO:0000256" key="1">
    <source>
        <dbReference type="RuleBase" id="RU367138"/>
    </source>
</evidence>
<keyword evidence="1" id="KW-0256">Endoplasmic reticulum</keyword>
<comment type="caution">
    <text evidence="1">Lacks conserved residue(s) required for the propagation of feature annotation.</text>
</comment>
<dbReference type="GO" id="GO:0051377">
    <property type="term" value="F:mannose-ethanolamine phosphotransferase activity"/>
    <property type="evidence" value="ECO:0007669"/>
    <property type="project" value="UniProtKB-UniRule"/>
</dbReference>
<comment type="pathway">
    <text evidence="1">Glycolipid biosynthesis; glycosylphosphatidylinositol-anchor biosynthesis.</text>
</comment>
<keyword evidence="1" id="KW-0337">GPI-anchor biosynthesis</keyword>
<dbReference type="UniPathway" id="UPA00196"/>
<dbReference type="PANTHER" id="PTHR12250:SF0">
    <property type="entry name" value="GPI ETHANOLAMINE PHOSPHATE TRANSFERASE 1"/>
    <property type="match status" value="1"/>
</dbReference>
<dbReference type="STRING" id="407821.A0A087U171"/>